<dbReference type="GO" id="GO:0004519">
    <property type="term" value="F:endonuclease activity"/>
    <property type="evidence" value="ECO:0007669"/>
    <property type="project" value="UniProtKB-KW"/>
</dbReference>
<dbReference type="SUPFAM" id="SSF82771">
    <property type="entry name" value="GIY-YIG endonuclease"/>
    <property type="match status" value="1"/>
</dbReference>
<evidence type="ECO:0000259" key="2">
    <source>
        <dbReference type="PROSITE" id="PS50164"/>
    </source>
</evidence>
<dbReference type="NCBIfam" id="TIGR01453">
    <property type="entry name" value="grpIintron_endo"/>
    <property type="match status" value="1"/>
</dbReference>
<name>A0A366HCJ3_9BURK</name>
<sequence length="223" mass="24863">MATPILHHVESDEYLISGVYAIRNRVTGDFYVGSSKNIRNRWAVHKYQLSKGTHGSSRLRNAWGEYGEAAFEFLLLKIVLGSRAEIYAAEQQYLDSFKPSYNISASAIDSSGVVPSEEARRKMSEARSGEKNYWFGVKGPANPAYGRKQPERLKALLSEMRKGEKNPMYGITPPHAKLTDDQVRQVRALLAEGRTMASIAEAYGVSIGAINHIKHGRSYVRVA</sequence>
<protein>
    <submittedName>
        <fullName evidence="3">Group I intron endonuclease</fullName>
    </submittedName>
</protein>
<feature type="domain" description="GIY-YIG" evidence="2">
    <location>
        <begin position="15"/>
        <end position="103"/>
    </location>
</feature>
<dbReference type="Gene3D" id="3.40.1440.10">
    <property type="entry name" value="GIY-YIG endonuclease"/>
    <property type="match status" value="1"/>
</dbReference>
<dbReference type="EMBL" id="QNRQ01000005">
    <property type="protein sequence ID" value="RBP39282.1"/>
    <property type="molecule type" value="Genomic_DNA"/>
</dbReference>
<dbReference type="InterPro" id="IPR006350">
    <property type="entry name" value="Intron_endoG1"/>
</dbReference>
<dbReference type="InterPro" id="IPR035901">
    <property type="entry name" value="GIY-YIG_endonuc_sf"/>
</dbReference>
<keyword evidence="4" id="KW-1185">Reference proteome</keyword>
<dbReference type="GO" id="GO:0003677">
    <property type="term" value="F:DNA binding"/>
    <property type="evidence" value="ECO:0007669"/>
    <property type="project" value="InterPro"/>
</dbReference>
<keyword evidence="3" id="KW-0378">Hydrolase</keyword>
<evidence type="ECO:0000313" key="4">
    <source>
        <dbReference type="Proteomes" id="UP000253628"/>
    </source>
</evidence>
<dbReference type="OrthoDB" id="9134286at2"/>
<dbReference type="RefSeq" id="WP_113933257.1">
    <property type="nucleotide sequence ID" value="NZ_JACCEU010000003.1"/>
</dbReference>
<reference evidence="3 4" key="1">
    <citation type="submission" date="2018-06" db="EMBL/GenBank/DDBJ databases">
        <title>Genomic Encyclopedia of Type Strains, Phase IV (KMG-IV): sequencing the most valuable type-strain genomes for metagenomic binning, comparative biology and taxonomic classification.</title>
        <authorList>
            <person name="Goeker M."/>
        </authorList>
    </citation>
    <scope>NUCLEOTIDE SEQUENCE [LARGE SCALE GENOMIC DNA]</scope>
    <source>
        <strain evidence="3 4">DSM 25520</strain>
    </source>
</reference>
<accession>A0A366HCJ3</accession>
<dbReference type="SUPFAM" id="SSF64496">
    <property type="entry name" value="DNA-binding domain of intron-encoded endonucleases"/>
    <property type="match status" value="1"/>
</dbReference>
<dbReference type="InterPro" id="IPR000305">
    <property type="entry name" value="GIY-YIG_endonuc"/>
</dbReference>
<dbReference type="CDD" id="cd10437">
    <property type="entry name" value="GIY-YIG_HE_I-TevI_like"/>
    <property type="match status" value="1"/>
</dbReference>
<dbReference type="Proteomes" id="UP000253628">
    <property type="component" value="Unassembled WGS sequence"/>
</dbReference>
<dbReference type="AlphaFoldDB" id="A0A366HCJ3"/>
<evidence type="ECO:0000313" key="3">
    <source>
        <dbReference type="EMBL" id="RBP39282.1"/>
    </source>
</evidence>
<comment type="caution">
    <text evidence="3">The sequence shown here is derived from an EMBL/GenBank/DDBJ whole genome shotgun (WGS) entry which is preliminary data.</text>
</comment>
<dbReference type="Pfam" id="PF01541">
    <property type="entry name" value="GIY-YIG"/>
    <property type="match status" value="1"/>
</dbReference>
<dbReference type="PROSITE" id="PS50164">
    <property type="entry name" value="GIY_YIG"/>
    <property type="match status" value="1"/>
</dbReference>
<dbReference type="SMART" id="SM00465">
    <property type="entry name" value="GIYc"/>
    <property type="match status" value="1"/>
</dbReference>
<comment type="similarity">
    <text evidence="1">To endonucleases of group I introns of fungi and phage.</text>
</comment>
<organism evidence="3 4">
    <name type="scientific">Eoetvoesiella caeni</name>
    <dbReference type="NCBI Taxonomy" id="645616"/>
    <lineage>
        <taxon>Bacteria</taxon>
        <taxon>Pseudomonadati</taxon>
        <taxon>Pseudomonadota</taxon>
        <taxon>Betaproteobacteria</taxon>
        <taxon>Burkholderiales</taxon>
        <taxon>Alcaligenaceae</taxon>
        <taxon>Eoetvoesiella</taxon>
    </lineage>
</organism>
<dbReference type="Gene3D" id="1.10.10.60">
    <property type="entry name" value="Homeodomain-like"/>
    <property type="match status" value="1"/>
</dbReference>
<evidence type="ECO:0000256" key="1">
    <source>
        <dbReference type="ARBA" id="ARBA00010045"/>
    </source>
</evidence>
<keyword evidence="3" id="KW-0540">Nuclease</keyword>
<dbReference type="Pfam" id="PF07460">
    <property type="entry name" value="NUMOD3"/>
    <property type="match status" value="2"/>
</dbReference>
<keyword evidence="3" id="KW-0255">Endonuclease</keyword>
<gene>
    <name evidence="3" type="ORF">DFR37_10573</name>
</gene>
<proteinExistence type="predicted"/>
<dbReference type="InterPro" id="IPR003611">
    <property type="entry name" value="NUMOD3"/>
</dbReference>